<dbReference type="SUPFAM" id="SSF53335">
    <property type="entry name" value="S-adenosyl-L-methionine-dependent methyltransferases"/>
    <property type="match status" value="1"/>
</dbReference>
<gene>
    <name evidence="3" type="ORF">CP985_06270</name>
</gene>
<evidence type="ECO:0008006" key="5">
    <source>
        <dbReference type="Google" id="ProtNLM"/>
    </source>
</evidence>
<dbReference type="AlphaFoldDB" id="A0AAX2AH39"/>
<dbReference type="Pfam" id="PF02636">
    <property type="entry name" value="Methyltransf_28"/>
    <property type="match status" value="1"/>
</dbReference>
<proteinExistence type="predicted"/>
<keyword evidence="2" id="KW-0808">Transferase</keyword>
<comment type="caution">
    <text evidence="3">The sequence shown here is derived from an EMBL/GenBank/DDBJ whole genome shotgun (WGS) entry which is preliminary data.</text>
</comment>
<dbReference type="Gene3D" id="3.40.50.12710">
    <property type="match status" value="1"/>
</dbReference>
<organism evidence="3 4">
    <name type="scientific">Malaciobacter mytili LMG 24559</name>
    <dbReference type="NCBI Taxonomy" id="1032238"/>
    <lineage>
        <taxon>Bacteria</taxon>
        <taxon>Pseudomonadati</taxon>
        <taxon>Campylobacterota</taxon>
        <taxon>Epsilonproteobacteria</taxon>
        <taxon>Campylobacterales</taxon>
        <taxon>Arcobacteraceae</taxon>
        <taxon>Malaciobacter</taxon>
    </lineage>
</organism>
<dbReference type="Proteomes" id="UP000290092">
    <property type="component" value="Unassembled WGS sequence"/>
</dbReference>
<dbReference type="InterPro" id="IPR029063">
    <property type="entry name" value="SAM-dependent_MTases_sf"/>
</dbReference>
<dbReference type="PANTHER" id="PTHR12049">
    <property type="entry name" value="PROTEIN ARGININE METHYLTRANSFERASE NDUFAF7, MITOCHONDRIAL"/>
    <property type="match status" value="1"/>
</dbReference>
<dbReference type="GO" id="GO:0035243">
    <property type="term" value="F:protein-arginine omega-N symmetric methyltransferase activity"/>
    <property type="evidence" value="ECO:0007669"/>
    <property type="project" value="TreeGrafter"/>
</dbReference>
<evidence type="ECO:0000256" key="2">
    <source>
        <dbReference type="ARBA" id="ARBA00022679"/>
    </source>
</evidence>
<accession>A0AAX2AH39</accession>
<dbReference type="RefSeq" id="WP_114842770.1">
    <property type="nucleotide sequence ID" value="NZ_CP031219.1"/>
</dbReference>
<evidence type="ECO:0000256" key="1">
    <source>
        <dbReference type="ARBA" id="ARBA00022603"/>
    </source>
</evidence>
<dbReference type="EMBL" id="NXID01000017">
    <property type="protein sequence ID" value="RXK15965.1"/>
    <property type="molecule type" value="Genomic_DNA"/>
</dbReference>
<protein>
    <recommendedName>
        <fullName evidence="5">SAM-dependent methyltransferase, MidA family</fullName>
    </recommendedName>
</protein>
<keyword evidence="4" id="KW-1185">Reference proteome</keyword>
<evidence type="ECO:0000313" key="3">
    <source>
        <dbReference type="EMBL" id="RXK15965.1"/>
    </source>
</evidence>
<dbReference type="GO" id="GO:0032259">
    <property type="term" value="P:methylation"/>
    <property type="evidence" value="ECO:0007669"/>
    <property type="project" value="UniProtKB-KW"/>
</dbReference>
<keyword evidence="1" id="KW-0489">Methyltransferase</keyword>
<evidence type="ECO:0000313" key="4">
    <source>
        <dbReference type="Proteomes" id="UP000290092"/>
    </source>
</evidence>
<reference evidence="3 4" key="1">
    <citation type="submission" date="2017-09" db="EMBL/GenBank/DDBJ databases">
        <title>Genomics of the genus Arcobacter.</title>
        <authorList>
            <person name="Perez-Cataluna A."/>
            <person name="Figueras M.J."/>
            <person name="Salas-Masso N."/>
        </authorList>
    </citation>
    <scope>NUCLEOTIDE SEQUENCE [LARGE SCALE GENOMIC DNA]</scope>
    <source>
        <strain evidence="3 4">CECT 7386</strain>
    </source>
</reference>
<dbReference type="InterPro" id="IPR003788">
    <property type="entry name" value="NDUFAF7"/>
</dbReference>
<sequence length="335" mass="39087">MKTFSNYMNSWLYDNDGYYANYKIIGKEGDFFTSVSTTSFFGGTIAKKIVDSIEEKSLSKTCSIVEIGAHHGYLLADIIQFIYTLKPALLNSLNFIIIEKFESLQKKQKSYLYESFGDAINLTFYKDLSEVKLNEAFIVANEIFDAFTCELVYTKDNILHQAFVKENTILFHPCKDKNILNYCKKFNITKGEVALSYKSFIETLNKNIEKFIFITFDYGDNYARNDFSIRVYKNHKVYAFFDKSINVLQFYKNSDITYDVNFKYLIDIAHKLSLQTNFKTQAMALIDFGIVELLELLRKNVDENNYLKQTQKVKLLIEPTGMGDRFKMLEIRKLK</sequence>
<name>A0AAX2AH39_9BACT</name>
<dbReference type="PANTHER" id="PTHR12049:SF7">
    <property type="entry name" value="PROTEIN ARGININE METHYLTRANSFERASE NDUFAF7, MITOCHONDRIAL"/>
    <property type="match status" value="1"/>
</dbReference>
<dbReference type="InterPro" id="IPR038375">
    <property type="entry name" value="NDUFAF7_sf"/>
</dbReference>